<dbReference type="InterPro" id="IPR041027">
    <property type="entry name" value="FtsK_alpha"/>
</dbReference>
<dbReference type="Gene3D" id="3.30.980.40">
    <property type="match status" value="1"/>
</dbReference>
<evidence type="ECO:0000259" key="8">
    <source>
        <dbReference type="PROSITE" id="PS50901"/>
    </source>
</evidence>
<feature type="compositionally biased region" description="Low complexity" evidence="6">
    <location>
        <begin position="339"/>
        <end position="354"/>
    </location>
</feature>
<dbReference type="PANTHER" id="PTHR22683">
    <property type="entry name" value="SPORULATION PROTEIN RELATED"/>
    <property type="match status" value="1"/>
</dbReference>
<keyword evidence="4" id="KW-0238">DNA-binding</keyword>
<feature type="transmembrane region" description="Helical" evidence="7">
    <location>
        <begin position="61"/>
        <end position="81"/>
    </location>
</feature>
<sequence length="1255" mass="137093">MRNSGKKKNNNKKNEGARVFTRETFGLVLALFTLVALVMFVSRGAIFGAVGEAVSSFLLGVFGYGTFVVAALLVYASVALVSGKAIKAPVGAVVTASLFVLFAFCLAHTITAAVAGIPYEGYGAYLGDCFAAGEGGFASSTAGGALCGLIVYPVVRLTTAVGGYIIFSLFALAAAYFLYVGLRDGSASAPRARAARQRAADHRKEGSASASAGSYAGEASAAPVQPPQTADPYYPQDAAQPPQQPARARQPQQPSAPYYPQQPVQGMAQPAQDRHLYVGDDAFSFKTRRELRQESRREREERRAREEEEKLSPEERVHRLLYPDRPMPKFGGKQQPKRQAPAPGGSAAAQVPAQNSYIKNGIYDESSYFNNPTRGTISREQYSQNFSNTRSILEGHELSSPRSPIPQPVDPSLQQQPEPPQAEEAQPPQQPETFSQMFGDAPADPPKKILTDTSRPSAPAQPDIPVSTYQSDGNFYRREEQADGFAPGNIDTHRPISSFLDGSFASDRGTDAGISSHDVQLSGADEEPGIDVSDFARRVGLGGAASRRTARPDPLFTQPEETARGRRTDNFPPRARLTEDFSREVFPPAEQEPPRGIFPAEAESSRGIFPAEQEPARGIFPPAEERGGLRGETAREERPFGRGQDRPAEERPFGRGQDLPAEGQPAAPQQAADGRLSRFPTEDGIIIGDRAARGAAPAPQEPPAAPEQSALQPVTPELDSAMFDDEPPMPSAVPGAVDALAASEAERGRRASARDRVQEEERRPRHVYPRYNPPPLSLLHDYSNARADDAAEVQQNKETIVETLYNLLRIETQVVRVTQGPSVTRYDIEIPANVQTSRVLGCDRELAMRLRAKDGVNIQTNYENGSISIEVPNKQRATVGLKEILLAPEFAKAKPGALMFGMGKDIEGRSVCGDISKMKHLLVAGATGSGKSVCLTALIISLLFKYSPEELRLILIDPKQTEFSVYEKLPHLMINEIISDPAKVIPVLNWAINEMERRYTLFRERTRQGTMVRDIDGYNASLTPNEEKLPKIVIIMDEVADLMAVAKKDVEDRVQRLTQKSRAAGIHLVLATQRPSTDVITGVIKANLPTRIACKVTQEVDSRTILDSSGAEKLLGKGDMLYKTDTMTFPRRLQGAWMDDAEVQEIVSYVKEHNEAYFDERVYDFINGERGGGFGGDGDDSVEAVYIEALKYVVSIGQASISMIQRRCSVGYPKAGKIIEWMENMGYISAFDGSKARKVLLTQEEFDNKYGDYGV</sequence>
<gene>
    <name evidence="9" type="ORF">H9737_01870</name>
</gene>
<dbReference type="SMART" id="SM00843">
    <property type="entry name" value="Ftsk_gamma"/>
    <property type="match status" value="1"/>
</dbReference>
<reference evidence="9" key="1">
    <citation type="journal article" date="2021" name="PeerJ">
        <title>Extensive microbial diversity within the chicken gut microbiome revealed by metagenomics and culture.</title>
        <authorList>
            <person name="Gilroy R."/>
            <person name="Ravi A."/>
            <person name="Getino M."/>
            <person name="Pursley I."/>
            <person name="Horton D.L."/>
            <person name="Alikhan N.F."/>
            <person name="Baker D."/>
            <person name="Gharbi K."/>
            <person name="Hall N."/>
            <person name="Watson M."/>
            <person name="Adriaenssens E.M."/>
            <person name="Foster-Nyarko E."/>
            <person name="Jarju S."/>
            <person name="Secka A."/>
            <person name="Antonio M."/>
            <person name="Oren A."/>
            <person name="Chaudhuri R.R."/>
            <person name="La Ragione R."/>
            <person name="Hildebrand F."/>
            <person name="Pallen M.J."/>
        </authorList>
    </citation>
    <scope>NUCLEOTIDE SEQUENCE</scope>
    <source>
        <strain evidence="9">26628</strain>
    </source>
</reference>
<dbReference type="InterPro" id="IPR036259">
    <property type="entry name" value="MFS_trans_sf"/>
</dbReference>
<dbReference type="Pfam" id="PF09397">
    <property type="entry name" value="FtsK_gamma"/>
    <property type="match status" value="1"/>
</dbReference>
<feature type="transmembrane region" description="Helical" evidence="7">
    <location>
        <begin position="137"/>
        <end position="155"/>
    </location>
</feature>
<keyword evidence="7" id="KW-1133">Transmembrane helix</keyword>
<dbReference type="InterPro" id="IPR027417">
    <property type="entry name" value="P-loop_NTPase"/>
</dbReference>
<dbReference type="InterPro" id="IPR018541">
    <property type="entry name" value="Ftsk_gamma"/>
</dbReference>
<keyword evidence="3 5" id="KW-0067">ATP-binding</keyword>
<name>A0A9D2AQQ4_9FIRM</name>
<dbReference type="InterPro" id="IPR036388">
    <property type="entry name" value="WH-like_DNA-bd_sf"/>
</dbReference>
<dbReference type="InterPro" id="IPR050206">
    <property type="entry name" value="FtsK/SpoIIIE/SftA"/>
</dbReference>
<reference evidence="9" key="2">
    <citation type="submission" date="2021-04" db="EMBL/GenBank/DDBJ databases">
        <authorList>
            <person name="Gilroy R."/>
        </authorList>
    </citation>
    <scope>NUCLEOTIDE SEQUENCE</scope>
    <source>
        <strain evidence="9">26628</strain>
    </source>
</reference>
<feature type="transmembrane region" description="Helical" evidence="7">
    <location>
        <begin position="20"/>
        <end position="41"/>
    </location>
</feature>
<evidence type="ECO:0000256" key="4">
    <source>
        <dbReference type="ARBA" id="ARBA00023125"/>
    </source>
</evidence>
<dbReference type="GO" id="GO:0005524">
    <property type="term" value="F:ATP binding"/>
    <property type="evidence" value="ECO:0007669"/>
    <property type="project" value="UniProtKB-UniRule"/>
</dbReference>
<dbReference type="PROSITE" id="PS50901">
    <property type="entry name" value="FTSK"/>
    <property type="match status" value="1"/>
</dbReference>
<dbReference type="CDD" id="cd01127">
    <property type="entry name" value="TrwB_TraG_TraD_VirD4"/>
    <property type="match status" value="1"/>
</dbReference>
<organism evidence="9 10">
    <name type="scientific">Candidatus Borkfalkia faecigallinarum</name>
    <dbReference type="NCBI Taxonomy" id="2838509"/>
    <lineage>
        <taxon>Bacteria</taxon>
        <taxon>Bacillati</taxon>
        <taxon>Bacillota</taxon>
        <taxon>Clostridia</taxon>
        <taxon>Christensenellales</taxon>
        <taxon>Christensenellaceae</taxon>
        <taxon>Candidatus Borkfalkia</taxon>
    </lineage>
</organism>
<evidence type="ECO:0000256" key="3">
    <source>
        <dbReference type="ARBA" id="ARBA00022840"/>
    </source>
</evidence>
<evidence type="ECO:0000256" key="7">
    <source>
        <dbReference type="SAM" id="Phobius"/>
    </source>
</evidence>
<feature type="region of interest" description="Disordered" evidence="6">
    <location>
        <begin position="289"/>
        <end position="711"/>
    </location>
</feature>
<dbReference type="AlphaFoldDB" id="A0A9D2AQQ4"/>
<feature type="transmembrane region" description="Helical" evidence="7">
    <location>
        <begin position="93"/>
        <end position="117"/>
    </location>
</feature>
<dbReference type="GO" id="GO:0016020">
    <property type="term" value="C:membrane"/>
    <property type="evidence" value="ECO:0007669"/>
    <property type="project" value="UniProtKB-SubCell"/>
</dbReference>
<feature type="region of interest" description="Disordered" evidence="6">
    <location>
        <begin position="193"/>
        <end position="271"/>
    </location>
</feature>
<dbReference type="InterPro" id="IPR002543">
    <property type="entry name" value="FtsK_dom"/>
</dbReference>
<feature type="compositionally biased region" description="Basic and acidic residues" evidence="6">
    <location>
        <begin position="744"/>
        <end position="763"/>
    </location>
</feature>
<feature type="domain" description="FtsK" evidence="8">
    <location>
        <begin position="908"/>
        <end position="1103"/>
    </location>
</feature>
<dbReference type="SUPFAM" id="SSF46785">
    <property type="entry name" value="Winged helix' DNA-binding domain"/>
    <property type="match status" value="1"/>
</dbReference>
<feature type="compositionally biased region" description="Polar residues" evidence="6">
    <location>
        <begin position="367"/>
        <end position="391"/>
    </location>
</feature>
<feature type="region of interest" description="Disordered" evidence="6">
    <location>
        <begin position="741"/>
        <end position="776"/>
    </location>
</feature>
<dbReference type="Proteomes" id="UP000824249">
    <property type="component" value="Unassembled WGS sequence"/>
</dbReference>
<proteinExistence type="inferred from homology"/>
<dbReference type="Gene3D" id="3.40.50.300">
    <property type="entry name" value="P-loop containing nucleotide triphosphate hydrolases"/>
    <property type="match status" value="1"/>
</dbReference>
<dbReference type="InterPro" id="IPR036390">
    <property type="entry name" value="WH_DNA-bd_sf"/>
</dbReference>
<feature type="compositionally biased region" description="Low complexity" evidence="6">
    <location>
        <begin position="207"/>
        <end position="222"/>
    </location>
</feature>
<feature type="compositionally biased region" description="Low complexity" evidence="6">
    <location>
        <begin position="683"/>
        <end position="698"/>
    </location>
</feature>
<protein>
    <recommendedName>
        <fullName evidence="8">FtsK domain-containing protein</fullName>
    </recommendedName>
</protein>
<feature type="compositionally biased region" description="Low complexity" evidence="6">
    <location>
        <begin position="230"/>
        <end position="263"/>
    </location>
</feature>
<accession>A0A9D2AQQ4</accession>
<dbReference type="Pfam" id="PF17854">
    <property type="entry name" value="FtsK_alpha"/>
    <property type="match status" value="1"/>
</dbReference>
<keyword evidence="2 5" id="KW-0547">Nucleotide-binding</keyword>
<evidence type="ECO:0000256" key="5">
    <source>
        <dbReference type="PROSITE-ProRule" id="PRU00289"/>
    </source>
</evidence>
<evidence type="ECO:0000256" key="1">
    <source>
        <dbReference type="ARBA" id="ARBA00006474"/>
    </source>
</evidence>
<feature type="compositionally biased region" description="Basic and acidic residues" evidence="6">
    <location>
        <begin position="289"/>
        <end position="322"/>
    </location>
</feature>
<feature type="compositionally biased region" description="Low complexity" evidence="6">
    <location>
        <begin position="660"/>
        <end position="672"/>
    </location>
</feature>
<evidence type="ECO:0000256" key="2">
    <source>
        <dbReference type="ARBA" id="ARBA00022741"/>
    </source>
</evidence>
<dbReference type="GO" id="GO:0003677">
    <property type="term" value="F:DNA binding"/>
    <property type="evidence" value="ECO:0007669"/>
    <property type="project" value="UniProtKB-KW"/>
</dbReference>
<dbReference type="Pfam" id="PF01580">
    <property type="entry name" value="FtsK_SpoIIIE"/>
    <property type="match status" value="1"/>
</dbReference>
<dbReference type="EMBL" id="DXFD01000030">
    <property type="protein sequence ID" value="HIX46420.1"/>
    <property type="molecule type" value="Genomic_DNA"/>
</dbReference>
<evidence type="ECO:0000313" key="9">
    <source>
        <dbReference type="EMBL" id="HIX46420.1"/>
    </source>
</evidence>
<feature type="binding site" evidence="5">
    <location>
        <begin position="925"/>
        <end position="932"/>
    </location>
    <ligand>
        <name>ATP</name>
        <dbReference type="ChEBI" id="CHEBI:30616"/>
    </ligand>
</feature>
<dbReference type="Gene3D" id="1.10.10.10">
    <property type="entry name" value="Winged helix-like DNA-binding domain superfamily/Winged helix DNA-binding domain"/>
    <property type="match status" value="1"/>
</dbReference>
<comment type="caution">
    <text evidence="9">The sequence shown here is derived from an EMBL/GenBank/DDBJ whole genome shotgun (WGS) entry which is preliminary data.</text>
</comment>
<feature type="transmembrane region" description="Helical" evidence="7">
    <location>
        <begin position="162"/>
        <end position="182"/>
    </location>
</feature>
<dbReference type="SMART" id="SM00382">
    <property type="entry name" value="AAA"/>
    <property type="match status" value="1"/>
</dbReference>
<evidence type="ECO:0000256" key="6">
    <source>
        <dbReference type="SAM" id="MobiDB-lite"/>
    </source>
</evidence>
<feature type="compositionally biased region" description="Basic and acidic residues" evidence="6">
    <location>
        <begin position="623"/>
        <end position="653"/>
    </location>
</feature>
<dbReference type="SUPFAM" id="SSF103473">
    <property type="entry name" value="MFS general substrate transporter"/>
    <property type="match status" value="1"/>
</dbReference>
<dbReference type="PANTHER" id="PTHR22683:SF41">
    <property type="entry name" value="DNA TRANSLOCASE FTSK"/>
    <property type="match status" value="1"/>
</dbReference>
<dbReference type="InterPro" id="IPR003593">
    <property type="entry name" value="AAA+_ATPase"/>
</dbReference>
<comment type="similarity">
    <text evidence="1">Belongs to the FtsK/SpoIIIE/SftA family.</text>
</comment>
<dbReference type="SUPFAM" id="SSF52540">
    <property type="entry name" value="P-loop containing nucleoside triphosphate hydrolases"/>
    <property type="match status" value="1"/>
</dbReference>
<keyword evidence="7" id="KW-0472">Membrane</keyword>
<keyword evidence="7" id="KW-0812">Transmembrane</keyword>
<evidence type="ECO:0000313" key="10">
    <source>
        <dbReference type="Proteomes" id="UP000824249"/>
    </source>
</evidence>